<evidence type="ECO:0000259" key="3">
    <source>
        <dbReference type="Pfam" id="PF00823"/>
    </source>
</evidence>
<evidence type="ECO:0000256" key="1">
    <source>
        <dbReference type="ARBA" id="ARBA00010652"/>
    </source>
</evidence>
<keyword evidence="5" id="KW-1185">Reference proteome</keyword>
<dbReference type="SUPFAM" id="SSF140459">
    <property type="entry name" value="PE/PPE dimer-like"/>
    <property type="match status" value="1"/>
</dbReference>
<dbReference type="InterPro" id="IPR038332">
    <property type="entry name" value="PPE_sf"/>
</dbReference>
<dbReference type="InterPro" id="IPR000030">
    <property type="entry name" value="PPE_dom"/>
</dbReference>
<reference evidence="4" key="1">
    <citation type="submission" date="2022-12" db="EMBL/GenBank/DDBJ databases">
        <authorList>
            <person name="Krivoruchko A.V."/>
            <person name="Elkin A."/>
        </authorList>
    </citation>
    <scope>NUCLEOTIDE SEQUENCE</scope>
    <source>
        <strain evidence="4">IEGM 1388</strain>
    </source>
</reference>
<name>A0ABT4N2F5_GORRU</name>
<evidence type="ECO:0000256" key="2">
    <source>
        <dbReference type="SAM" id="MobiDB-lite"/>
    </source>
</evidence>
<accession>A0ABT4N2F5</accession>
<organism evidence="4 5">
    <name type="scientific">Gordonia rubripertincta</name>
    <name type="common">Rhodococcus corallinus</name>
    <dbReference type="NCBI Taxonomy" id="36822"/>
    <lineage>
        <taxon>Bacteria</taxon>
        <taxon>Bacillati</taxon>
        <taxon>Actinomycetota</taxon>
        <taxon>Actinomycetes</taxon>
        <taxon>Mycobacteriales</taxon>
        <taxon>Gordoniaceae</taxon>
        <taxon>Gordonia</taxon>
    </lineage>
</organism>
<gene>
    <name evidence="4" type="ORF">O4213_25940</name>
</gene>
<protein>
    <submittedName>
        <fullName evidence="4">PPE domain-containing protein</fullName>
    </submittedName>
</protein>
<evidence type="ECO:0000313" key="5">
    <source>
        <dbReference type="Proteomes" id="UP001067235"/>
    </source>
</evidence>
<feature type="domain" description="PPE" evidence="3">
    <location>
        <begin position="9"/>
        <end position="171"/>
    </location>
</feature>
<sequence>MTGFTNVVWQARPTEQLARDLGDGAGVGSLADAGVGWTRLSAVLADSGADYLRIMARLGISWESAHSDQAFAKLGALAPWFGDAATAAADNAGRVAAQCAATTVARLAMPNLPEIEVTTGVRDTAAAVGAVLGTPIGGVAADAERALHDQKQRAARVMETYESASEPLARPWTYHSPPEVVSPTALTSEEAFRQHRATPTAPVSPAVPGGSAGMGPVAMPVAATTPREKSRFAATVVAGSSAGPIVAEPAASTTAARPTPPIPPMAPMAGGLVPNGETPVRQPRSVPAAGIDSAGTEAATTTIDWAHFDQPAAAAVEHPDPRYRSGLLDLPAATSIPAVLGAGNQDR</sequence>
<dbReference type="EMBL" id="JAPWIE010000009">
    <property type="protein sequence ID" value="MCZ4553453.1"/>
    <property type="molecule type" value="Genomic_DNA"/>
</dbReference>
<evidence type="ECO:0000313" key="4">
    <source>
        <dbReference type="EMBL" id="MCZ4553453.1"/>
    </source>
</evidence>
<comment type="caution">
    <text evidence="4">The sequence shown here is derived from an EMBL/GenBank/DDBJ whole genome shotgun (WGS) entry which is preliminary data.</text>
</comment>
<dbReference type="Proteomes" id="UP001067235">
    <property type="component" value="Unassembled WGS sequence"/>
</dbReference>
<dbReference type="Gene3D" id="1.20.1260.20">
    <property type="entry name" value="PPE superfamily"/>
    <property type="match status" value="1"/>
</dbReference>
<dbReference type="RefSeq" id="WP_301574103.1">
    <property type="nucleotide sequence ID" value="NZ_JAPWIE010000009.1"/>
</dbReference>
<feature type="region of interest" description="Disordered" evidence="2">
    <location>
        <begin position="251"/>
        <end position="295"/>
    </location>
</feature>
<proteinExistence type="inferred from homology"/>
<comment type="similarity">
    <text evidence="1">Belongs to the mycobacterial PPE family.</text>
</comment>
<dbReference type="Pfam" id="PF00823">
    <property type="entry name" value="PPE"/>
    <property type="match status" value="1"/>
</dbReference>